<evidence type="ECO:0000256" key="1">
    <source>
        <dbReference type="ARBA" id="ARBA00005820"/>
    </source>
</evidence>
<dbReference type="PANTHER" id="PTHR47691">
    <property type="entry name" value="REGULATOR-RELATED"/>
    <property type="match status" value="1"/>
</dbReference>
<dbReference type="GO" id="GO:0006355">
    <property type="term" value="P:regulation of DNA-templated transcription"/>
    <property type="evidence" value="ECO:0007669"/>
    <property type="project" value="InterPro"/>
</dbReference>
<name>A0A239NCH6_9ACTN</name>
<evidence type="ECO:0000313" key="5">
    <source>
        <dbReference type="EMBL" id="SNT52202.1"/>
    </source>
</evidence>
<dbReference type="InterPro" id="IPR036388">
    <property type="entry name" value="WH-like_DNA-bd_sf"/>
</dbReference>
<dbReference type="SUPFAM" id="SSF46894">
    <property type="entry name" value="C-terminal effector domain of the bipartite response regulators"/>
    <property type="match status" value="1"/>
</dbReference>
<dbReference type="PANTHER" id="PTHR47691:SF3">
    <property type="entry name" value="HTH-TYPE TRANSCRIPTIONAL REGULATOR RV0890C-RELATED"/>
    <property type="match status" value="1"/>
</dbReference>
<comment type="similarity">
    <text evidence="1">Belongs to the AfsR/DnrI/RedD regulatory family.</text>
</comment>
<gene>
    <name evidence="5" type="ORF">SAMN05443665_103873</name>
</gene>
<accession>A0A239NCH6</accession>
<dbReference type="InterPro" id="IPR005158">
    <property type="entry name" value="BTAD"/>
</dbReference>
<keyword evidence="2 3" id="KW-0238">DNA-binding</keyword>
<dbReference type="Pfam" id="PF25872">
    <property type="entry name" value="HTH_77"/>
    <property type="match status" value="1"/>
</dbReference>
<dbReference type="Gene3D" id="3.40.50.300">
    <property type="entry name" value="P-loop containing nucleotide triphosphate hydrolases"/>
    <property type="match status" value="1"/>
</dbReference>
<proteinExistence type="inferred from homology"/>
<dbReference type="AlphaFoldDB" id="A0A239NCH6"/>
<dbReference type="SUPFAM" id="SSF52540">
    <property type="entry name" value="P-loop containing nucleoside triphosphate hydrolases"/>
    <property type="match status" value="1"/>
</dbReference>
<evidence type="ECO:0000256" key="3">
    <source>
        <dbReference type="PROSITE-ProRule" id="PRU01091"/>
    </source>
</evidence>
<evidence type="ECO:0000313" key="6">
    <source>
        <dbReference type="Proteomes" id="UP000198318"/>
    </source>
</evidence>
<dbReference type="GO" id="GO:0003677">
    <property type="term" value="F:DNA binding"/>
    <property type="evidence" value="ECO:0007669"/>
    <property type="project" value="UniProtKB-UniRule"/>
</dbReference>
<dbReference type="GO" id="GO:0000160">
    <property type="term" value="P:phosphorelay signal transduction system"/>
    <property type="evidence" value="ECO:0007669"/>
    <property type="project" value="InterPro"/>
</dbReference>
<dbReference type="SMART" id="SM00862">
    <property type="entry name" value="Trans_reg_C"/>
    <property type="match status" value="1"/>
</dbReference>
<dbReference type="OrthoDB" id="3194665at2"/>
<dbReference type="InterPro" id="IPR027417">
    <property type="entry name" value="P-loop_NTPase"/>
</dbReference>
<organism evidence="5 6">
    <name type="scientific">Actinomadura meyerae</name>
    <dbReference type="NCBI Taxonomy" id="240840"/>
    <lineage>
        <taxon>Bacteria</taxon>
        <taxon>Bacillati</taxon>
        <taxon>Actinomycetota</taxon>
        <taxon>Actinomycetes</taxon>
        <taxon>Streptosporangiales</taxon>
        <taxon>Thermomonosporaceae</taxon>
        <taxon>Actinomadura</taxon>
    </lineage>
</organism>
<dbReference type="CDD" id="cd15831">
    <property type="entry name" value="BTAD"/>
    <property type="match status" value="1"/>
</dbReference>
<dbReference type="Gene3D" id="1.10.10.10">
    <property type="entry name" value="Winged helix-like DNA-binding domain superfamily/Winged helix DNA-binding domain"/>
    <property type="match status" value="1"/>
</dbReference>
<dbReference type="PRINTS" id="PR00364">
    <property type="entry name" value="DISEASERSIST"/>
</dbReference>
<dbReference type="InterPro" id="IPR016032">
    <property type="entry name" value="Sig_transdc_resp-reg_C-effctor"/>
</dbReference>
<dbReference type="InterPro" id="IPR001867">
    <property type="entry name" value="OmpR/PhoB-type_DNA-bd"/>
</dbReference>
<keyword evidence="6" id="KW-1185">Reference proteome</keyword>
<feature type="domain" description="OmpR/PhoB-type" evidence="4">
    <location>
        <begin position="1"/>
        <end position="90"/>
    </location>
</feature>
<dbReference type="InterPro" id="IPR058852">
    <property type="entry name" value="HTH_77"/>
</dbReference>
<dbReference type="RefSeq" id="WP_089329602.1">
    <property type="nucleotide sequence ID" value="NZ_FZOR01000038.1"/>
</dbReference>
<dbReference type="Proteomes" id="UP000198318">
    <property type="component" value="Unassembled WGS sequence"/>
</dbReference>
<dbReference type="PROSITE" id="PS51755">
    <property type="entry name" value="OMPR_PHOB"/>
    <property type="match status" value="1"/>
</dbReference>
<sequence>MRVGILGTLEVVVDEERTQVGGSRLRAVLARLALEAGRVVTVESLAEAIWWADVPSDPVNALHTLVSRLRRALGGASELRWSQGGYRLDIPVEAVDALLFEDLAVEGRRALADGRAAIAASHLREALALWRGEPLAGTAQTPYFEAAAGRLRELRLAAIEDRVDAELLSGTAGNDVVAELGELIAAHPLRERLRGLHIRALRDSGRRAEALAAYEEFRGFLANELGADPGQRLQDIHLSALRGGAAEEEPAGWPGRAAGPRTNLPKGLTSFVGRERELGRIAADLTEGRLVTLTGPGGAGKTRLATAFAGRVAEDYADGVWLVELAKLDDPEDVPGAVIGVLGLREGILDGAEGPRDAVTRLADVLSGAEAMLVLDNCEHLIDAVARLVEDLLGRCPGLRVLATSREPLGIGGEMLCPVNPLLVPEPGASTAALLQTPSIRLFLDRVAAVRPDLAFGADVVETAAEICRRLDGLPLAMELAAARLRALPLGELARRLDERFQLLTGGSRTALPRHQTLRAVVDWSWELLDGEERRFLQRLAVFPATITPAGAERVAAPSGHVLDALHALVDKSLLQVVDGHEARYRMLETIREYGLERLEKAGERDEARAAHAAFFLEFAERAEPHLRGRDQLRWLSALADEHDNLIAALNFACESGDASTAVRLAAALGYFWTMQGDHAEATRRLRRALEVPGEAPEVAWATAATLHLFNLVLSEGPRKPQFVTDGMRRRIRRARGAGGHPMLVLAEVLLALMDNDLDGGLAVAGDPGAPDPWTDAMARLVRSFLLANSGNMDAMRRELETAVEKFRVVGERWGLAMALTFLGGSQTALGAGGEAVRVLEESIRLMRELGAADEAFQQRIWLAEARIQAGDLERARADLLEAAEGRNLRLSARATALIRKSLCDLALDAGDLAEAERHLAVAARSLDLAPSKDTLLVAMLESVCGRVAAATGDLTGAQRYLAEALRLARDVADLPLVAAVGVGIARLQLRMGRPELAAEVLGACHVLHGAPGAFGRDDALLADKLREALGRDPFDSAYGKGAALEHQGALDLLDASCKAPEPASGTR</sequence>
<dbReference type="SMART" id="SM01043">
    <property type="entry name" value="BTAD"/>
    <property type="match status" value="1"/>
</dbReference>
<protein>
    <submittedName>
        <fullName evidence="5">Predicted ATPase</fullName>
    </submittedName>
</protein>
<dbReference type="Pfam" id="PF00486">
    <property type="entry name" value="Trans_reg_C"/>
    <property type="match status" value="1"/>
</dbReference>
<dbReference type="Pfam" id="PF03704">
    <property type="entry name" value="BTAD"/>
    <property type="match status" value="1"/>
</dbReference>
<dbReference type="InterPro" id="IPR011990">
    <property type="entry name" value="TPR-like_helical_dom_sf"/>
</dbReference>
<dbReference type="Gene3D" id="1.25.40.10">
    <property type="entry name" value="Tetratricopeptide repeat domain"/>
    <property type="match status" value="2"/>
</dbReference>
<reference evidence="5 6" key="1">
    <citation type="submission" date="2017-06" db="EMBL/GenBank/DDBJ databases">
        <authorList>
            <person name="Kim H.J."/>
            <person name="Triplett B.A."/>
        </authorList>
    </citation>
    <scope>NUCLEOTIDE SEQUENCE [LARGE SCALE GENOMIC DNA]</scope>
    <source>
        <strain evidence="5 6">DSM 44715</strain>
    </source>
</reference>
<evidence type="ECO:0000256" key="2">
    <source>
        <dbReference type="ARBA" id="ARBA00023125"/>
    </source>
</evidence>
<dbReference type="EMBL" id="FZOR01000038">
    <property type="protein sequence ID" value="SNT52202.1"/>
    <property type="molecule type" value="Genomic_DNA"/>
</dbReference>
<evidence type="ECO:0000259" key="4">
    <source>
        <dbReference type="PROSITE" id="PS51755"/>
    </source>
</evidence>
<dbReference type="SUPFAM" id="SSF48452">
    <property type="entry name" value="TPR-like"/>
    <property type="match status" value="3"/>
</dbReference>
<feature type="DNA-binding region" description="OmpR/PhoB-type" evidence="3">
    <location>
        <begin position="1"/>
        <end position="90"/>
    </location>
</feature>